<dbReference type="EMBL" id="JAOTPL010000004">
    <property type="protein sequence ID" value="MCU7693813.1"/>
    <property type="molecule type" value="Genomic_DNA"/>
</dbReference>
<evidence type="ECO:0000313" key="2">
    <source>
        <dbReference type="EMBL" id="MCU7693813.1"/>
    </source>
</evidence>
<keyword evidence="1" id="KW-0472">Membrane</keyword>
<evidence type="ECO:0008006" key="4">
    <source>
        <dbReference type="Google" id="ProtNLM"/>
    </source>
</evidence>
<sequence length="1292" mass="145971">MKQKINLRELKFKRLRFRRIRFRVLMIILGLAATFLIGFNFWFIEHAENTLESIVESQSGGKIKLKVEKFHFNWITNQIKLEKAALYTNNDSATNMSYLFSAPAINIKATGFLPLLFKRILIDSIHIYQPAVIVTKLHEAPQAYTHKDTARSGDFSVAKEIGRISQSVNKAINVLHISRFILDDGSFSLIDKTKPKEIPFNVNKINILLDNLQVDSATTRGMNQRITFTDEISLQTSDQDMIFPGNTHFLSFKNFRVTLRDRRVEFDSCTIRAIKGDSSKTAFNIFFDQLKLTNIDFDALYKSELIKADSVFCKNPSVFLDIDNTKKDKTVSSRKDVKKLDEVLQQLMGDIMLNYVIVQNAGLNITTYTQGKSNLFASKNNNIEIQGLAVRQNQQRPVTINKFVMSLFNYKTLLQNGRYSFAFDTLLFNDNEVNLNKFAFEEFKDGKRIKSLEMPRFALRGFSWESLLYDNYIAAESARFYNPRITFTALPSKQKKQKNIFQTLNSVGNAMKLSNLEIINGDIKILMDKGARLHLQNTDLFLRANELTASRKIKNIQHAVKNLYTRRAQFSSGTANIRLDNLRLSDDKAGISAASLLLRSRGVSARANGIKIYSIVLDSGSSNVVMNGLRWNNATIAINAKQKNNKKQTRQTATGLVFSAIRGSNTQIRSINNDKKISAYLSSIRVDKILQKTGRPEIYGLNVSGRDFLLTDPVQTLTIKNLSISDNHNSILSNISYHKIDAIDSIAASIPQVTIIPNITQIVNGNIFVNSLVVHDPVIKARIGKKDNKNAGGKKQPEISIGEAKLERPDILLTFTNADALPSRVEWNGVKANSYIHVHGLKSTAQAPVSADEVKIYLTNFDYINAKNKRIATNDNKLNLLFKDFLLQKNDSGKAEWKTTANILSIDKLMFDSLGKNNAILRMDNGDVRNISLNSKFPKVADIIKNSDNLHITGTDGSLVSERNNMYWYNLSFNKGFFKTDSFYLEPRQSLEDYKIAKKFNAGYLTLRSGLITGGPFNLEKYGSDSILSIGRIEANDLFMYTFKDKTQPDTVKKYKPLPTAMIKNISSKLDIGRLDLKNMNILHEELSNKTLALAKIPVTDLNAAIENIKNHNIQPQDSLWITASMKVLGDLPVYARIRESYYDSLNAFVLNARGGSVPLDAFNRILIPFIGAKAASGYLDSLTMTATGNEYYSKGQMQMYYNGLKLQLLNKKDLPNQNFFNKVVSWLANLLIVRKNNNGKVAPVFFERDKEKSAINFYIKTAVSGLKSSVGLPGAKRQEKRYFRRVKKMGN</sequence>
<organism evidence="2 3">
    <name type="scientific">Haoranjiania flava</name>
    <dbReference type="NCBI Taxonomy" id="1856322"/>
    <lineage>
        <taxon>Bacteria</taxon>
        <taxon>Pseudomonadati</taxon>
        <taxon>Bacteroidota</taxon>
        <taxon>Chitinophagia</taxon>
        <taxon>Chitinophagales</taxon>
        <taxon>Chitinophagaceae</taxon>
        <taxon>Haoranjiania</taxon>
    </lineage>
</organism>
<keyword evidence="1" id="KW-0812">Transmembrane</keyword>
<feature type="transmembrane region" description="Helical" evidence="1">
    <location>
        <begin position="20"/>
        <end position="43"/>
    </location>
</feature>
<dbReference type="Proteomes" id="UP001209317">
    <property type="component" value="Unassembled WGS sequence"/>
</dbReference>
<keyword evidence="1" id="KW-1133">Transmembrane helix</keyword>
<gene>
    <name evidence="2" type="ORF">OD355_04695</name>
</gene>
<protein>
    <recommendedName>
        <fullName evidence="4">DUF748 domain-containing protein</fullName>
    </recommendedName>
</protein>
<accession>A0AAE3IL42</accession>
<proteinExistence type="predicted"/>
<name>A0AAE3IL42_9BACT</name>
<comment type="caution">
    <text evidence="2">The sequence shown here is derived from an EMBL/GenBank/DDBJ whole genome shotgun (WGS) entry which is preliminary data.</text>
</comment>
<reference evidence="2" key="1">
    <citation type="submission" date="2022-10" db="EMBL/GenBank/DDBJ databases">
        <authorList>
            <person name="Kim H.S."/>
            <person name="Kim J.-S."/>
            <person name="Suh M.K."/>
            <person name="Eom M.K."/>
            <person name="Lee J.-S."/>
        </authorList>
    </citation>
    <scope>NUCLEOTIDE SEQUENCE</scope>
    <source>
        <strain evidence="2">LIP-5</strain>
    </source>
</reference>
<dbReference type="RefSeq" id="WP_263037299.1">
    <property type="nucleotide sequence ID" value="NZ_JAOTPL010000004.1"/>
</dbReference>
<evidence type="ECO:0000313" key="3">
    <source>
        <dbReference type="Proteomes" id="UP001209317"/>
    </source>
</evidence>
<keyword evidence="3" id="KW-1185">Reference proteome</keyword>
<evidence type="ECO:0000256" key="1">
    <source>
        <dbReference type="SAM" id="Phobius"/>
    </source>
</evidence>